<protein>
    <submittedName>
        <fullName evidence="2">Uncharacterized protein</fullName>
    </submittedName>
</protein>
<name>A0AAQ4DWT3_AMBAM</name>
<evidence type="ECO:0000313" key="3">
    <source>
        <dbReference type="Proteomes" id="UP001321473"/>
    </source>
</evidence>
<dbReference type="AlphaFoldDB" id="A0AAQ4DWT3"/>
<dbReference type="Proteomes" id="UP001321473">
    <property type="component" value="Unassembled WGS sequence"/>
</dbReference>
<accession>A0AAQ4DWT3</accession>
<feature type="compositionally biased region" description="Basic and acidic residues" evidence="1">
    <location>
        <begin position="194"/>
        <end position="206"/>
    </location>
</feature>
<feature type="compositionally biased region" description="Basic and acidic residues" evidence="1">
    <location>
        <begin position="85"/>
        <end position="97"/>
    </location>
</feature>
<organism evidence="2 3">
    <name type="scientific">Amblyomma americanum</name>
    <name type="common">Lone star tick</name>
    <dbReference type="NCBI Taxonomy" id="6943"/>
    <lineage>
        <taxon>Eukaryota</taxon>
        <taxon>Metazoa</taxon>
        <taxon>Ecdysozoa</taxon>
        <taxon>Arthropoda</taxon>
        <taxon>Chelicerata</taxon>
        <taxon>Arachnida</taxon>
        <taxon>Acari</taxon>
        <taxon>Parasitiformes</taxon>
        <taxon>Ixodida</taxon>
        <taxon>Ixodoidea</taxon>
        <taxon>Ixodidae</taxon>
        <taxon>Amblyomminae</taxon>
        <taxon>Amblyomma</taxon>
    </lineage>
</organism>
<keyword evidence="3" id="KW-1185">Reference proteome</keyword>
<reference evidence="2 3" key="1">
    <citation type="journal article" date="2023" name="Arcadia Sci">
        <title>De novo assembly of a long-read Amblyomma americanum tick genome.</title>
        <authorList>
            <person name="Chou S."/>
            <person name="Poskanzer K.E."/>
            <person name="Rollins M."/>
            <person name="Thuy-Boun P.S."/>
        </authorList>
    </citation>
    <scope>NUCLEOTIDE SEQUENCE [LARGE SCALE GENOMIC DNA]</scope>
    <source>
        <strain evidence="2">F_SG_1</strain>
        <tissue evidence="2">Salivary glands</tissue>
    </source>
</reference>
<evidence type="ECO:0000313" key="2">
    <source>
        <dbReference type="EMBL" id="KAK8766923.1"/>
    </source>
</evidence>
<feature type="compositionally biased region" description="Low complexity" evidence="1">
    <location>
        <begin position="164"/>
        <end position="174"/>
    </location>
</feature>
<feature type="region of interest" description="Disordered" evidence="1">
    <location>
        <begin position="77"/>
        <end position="222"/>
    </location>
</feature>
<comment type="caution">
    <text evidence="2">The sequence shown here is derived from an EMBL/GenBank/DDBJ whole genome shotgun (WGS) entry which is preliminary data.</text>
</comment>
<evidence type="ECO:0000256" key="1">
    <source>
        <dbReference type="SAM" id="MobiDB-lite"/>
    </source>
</evidence>
<sequence>MVLAMFQQYTDHEEFGSSSHLQDASTSSLSRIAAWKALYEQHRSALQSIKERTLDVQASSVAEEAQLSCADLDEEARPGFVVPGADHDTRGSSEPRVDNSVQPHQASGKLAEKPGGKDTGDLPVQLNDSLEKTPTLAGPASGVPVKPGASDLLEGSGMRRTEAGESGESSESSETWTAPETLKSDVFSPAVPDNRMEEIIEHRDGKPGGNPPGGLPEYPCSSESVRGQAIKKFSSSKFMTAENTAGDELMPPVEEHPVEGMECLAENCYAWHSWC</sequence>
<feature type="compositionally biased region" description="Basic and acidic residues" evidence="1">
    <location>
        <begin position="110"/>
        <end position="120"/>
    </location>
</feature>
<gene>
    <name evidence="2" type="ORF">V5799_006292</name>
</gene>
<dbReference type="EMBL" id="JARKHS020025879">
    <property type="protein sequence ID" value="KAK8766923.1"/>
    <property type="molecule type" value="Genomic_DNA"/>
</dbReference>
<proteinExistence type="predicted"/>